<dbReference type="PANTHER" id="PTHR10209">
    <property type="entry name" value="OXIDOREDUCTASE, 2OG-FE II OXYGENASE FAMILY PROTEIN"/>
    <property type="match status" value="1"/>
</dbReference>
<accession>A0A453FPK3</accession>
<keyword evidence="2" id="KW-0560">Oxidoreductase</keyword>
<dbReference type="SUPFAM" id="SSF51197">
    <property type="entry name" value="Clavaminate synthase-like"/>
    <property type="match status" value="1"/>
</dbReference>
<organism evidence="6 7">
    <name type="scientific">Aegilops tauschii subsp. strangulata</name>
    <name type="common">Goatgrass</name>
    <dbReference type="NCBI Taxonomy" id="200361"/>
    <lineage>
        <taxon>Eukaryota</taxon>
        <taxon>Viridiplantae</taxon>
        <taxon>Streptophyta</taxon>
        <taxon>Embryophyta</taxon>
        <taxon>Tracheophyta</taxon>
        <taxon>Spermatophyta</taxon>
        <taxon>Magnoliopsida</taxon>
        <taxon>Liliopsida</taxon>
        <taxon>Poales</taxon>
        <taxon>Poaceae</taxon>
        <taxon>BOP clade</taxon>
        <taxon>Pooideae</taxon>
        <taxon>Triticodae</taxon>
        <taxon>Triticeae</taxon>
        <taxon>Triticinae</taxon>
        <taxon>Aegilops</taxon>
    </lineage>
</organism>
<dbReference type="PANTHER" id="PTHR10209:SF858">
    <property type="entry name" value="2-OXOGLUTARATE-DEPENDENT DIOXYGENASE 19"/>
    <property type="match status" value="1"/>
</dbReference>
<dbReference type="Pfam" id="PF14226">
    <property type="entry name" value="DIOX_N"/>
    <property type="match status" value="1"/>
</dbReference>
<dbReference type="Gene3D" id="2.60.120.330">
    <property type="entry name" value="B-lactam Antibiotic, Isopenicillin N Synthase, Chain"/>
    <property type="match status" value="1"/>
</dbReference>
<reference evidence="7" key="2">
    <citation type="journal article" date="2017" name="Nat. Plants">
        <title>The Aegilops tauschii genome reveals multiple impacts of transposons.</title>
        <authorList>
            <person name="Zhao G."/>
            <person name="Zou C."/>
            <person name="Li K."/>
            <person name="Wang K."/>
            <person name="Li T."/>
            <person name="Gao L."/>
            <person name="Zhang X."/>
            <person name="Wang H."/>
            <person name="Yang Z."/>
            <person name="Liu X."/>
            <person name="Jiang W."/>
            <person name="Mao L."/>
            <person name="Kong X."/>
            <person name="Jiao Y."/>
            <person name="Jia J."/>
        </authorList>
    </citation>
    <scope>NUCLEOTIDE SEQUENCE [LARGE SCALE GENOMIC DNA]</scope>
    <source>
        <strain evidence="7">cv. AL8/78</strain>
    </source>
</reference>
<evidence type="ECO:0000313" key="6">
    <source>
        <dbReference type="EnsemblPlants" id="AET3Gv20737100.3"/>
    </source>
</evidence>
<dbReference type="Gramene" id="AET3Gv20737100.3">
    <property type="protein sequence ID" value="AET3Gv20737100.3"/>
    <property type="gene ID" value="AET3Gv20737100"/>
</dbReference>
<evidence type="ECO:0000256" key="3">
    <source>
        <dbReference type="ARBA" id="ARBA00023004"/>
    </source>
</evidence>
<dbReference type="EnsemblPlants" id="AET3Gv20737100.3">
    <property type="protein sequence ID" value="AET3Gv20737100.3"/>
    <property type="gene ID" value="AET3Gv20737100"/>
</dbReference>
<proteinExistence type="predicted"/>
<reference evidence="6" key="5">
    <citation type="journal article" date="2021" name="G3 (Bethesda)">
        <title>Aegilops tauschii genome assembly Aet v5.0 features greater sequence contiguity and improved annotation.</title>
        <authorList>
            <person name="Wang L."/>
            <person name="Zhu T."/>
            <person name="Rodriguez J.C."/>
            <person name="Deal K.R."/>
            <person name="Dubcovsky J."/>
            <person name="McGuire P.E."/>
            <person name="Lux T."/>
            <person name="Spannagl M."/>
            <person name="Mayer K.F.X."/>
            <person name="Baldrich P."/>
            <person name="Meyers B.C."/>
            <person name="Huo N."/>
            <person name="Gu Y.Q."/>
            <person name="Zhou H."/>
            <person name="Devos K.M."/>
            <person name="Bennetzen J.L."/>
            <person name="Unver T."/>
            <person name="Budak H."/>
            <person name="Gulick P.J."/>
            <person name="Galiba G."/>
            <person name="Kalapos B."/>
            <person name="Nelson D.R."/>
            <person name="Li P."/>
            <person name="You F.M."/>
            <person name="Luo M.C."/>
            <person name="Dvorak J."/>
        </authorList>
    </citation>
    <scope>NUCLEOTIDE SEQUENCE [LARGE SCALE GENOMIC DNA]</scope>
    <source>
        <strain evidence="6">cv. AL8/78</strain>
    </source>
</reference>
<dbReference type="GO" id="GO:0016491">
    <property type="term" value="F:oxidoreductase activity"/>
    <property type="evidence" value="ECO:0007669"/>
    <property type="project" value="UniProtKB-KW"/>
</dbReference>
<dbReference type="InterPro" id="IPR027443">
    <property type="entry name" value="IPNS-like_sf"/>
</dbReference>
<dbReference type="InterPro" id="IPR026992">
    <property type="entry name" value="DIOX_N"/>
</dbReference>
<feature type="compositionally biased region" description="Low complexity" evidence="4">
    <location>
        <begin position="17"/>
        <end position="35"/>
    </location>
</feature>
<name>A0A453FPK3_AEGTS</name>
<feature type="region of interest" description="Disordered" evidence="4">
    <location>
        <begin position="1"/>
        <end position="35"/>
    </location>
</feature>
<dbReference type="AlphaFoldDB" id="A0A453FPK3"/>
<evidence type="ECO:0000259" key="5">
    <source>
        <dbReference type="Pfam" id="PF14226"/>
    </source>
</evidence>
<evidence type="ECO:0000256" key="4">
    <source>
        <dbReference type="SAM" id="MobiDB-lite"/>
    </source>
</evidence>
<reference evidence="6" key="4">
    <citation type="submission" date="2019-03" db="UniProtKB">
        <authorList>
            <consortium name="EnsemblPlants"/>
        </authorList>
    </citation>
    <scope>IDENTIFICATION</scope>
</reference>
<dbReference type="Proteomes" id="UP000015105">
    <property type="component" value="Chromosome 3D"/>
</dbReference>
<feature type="domain" description="Non-haem dioxygenase N-terminal" evidence="5">
    <location>
        <begin position="140"/>
        <end position="243"/>
    </location>
</feature>
<protein>
    <recommendedName>
        <fullName evidence="5">Non-haem dioxygenase N-terminal domain-containing protein</fullName>
    </recommendedName>
</protein>
<sequence>MFLSSSKSPRSDDPAARLRLSPSSPLASASSIPPSKGGSVVELIAFHAAVGGVSEPSRVVLSSGSRPLRLVAGFPRCVVYDCLCRGRREHGHPPVPRGRSSGTLPFSPPHKMPTPSHRHCPNHPKGGHGDCAGACGGDGIPVIDLGVLLNGNAEQRSQATRELGQACEDWGFFMVINHGVPEALQEEVMEACKELYSLPRDEKADYIAAGPKDPIRIGTGLFYSDVDDAICRRDYMKMIAHPEFHCPAKPAKLSHC</sequence>
<reference evidence="7" key="1">
    <citation type="journal article" date="2014" name="Science">
        <title>Ancient hybridizations among the ancestral genomes of bread wheat.</title>
        <authorList>
            <consortium name="International Wheat Genome Sequencing Consortium,"/>
            <person name="Marcussen T."/>
            <person name="Sandve S.R."/>
            <person name="Heier L."/>
            <person name="Spannagl M."/>
            <person name="Pfeifer M."/>
            <person name="Jakobsen K.S."/>
            <person name="Wulff B.B."/>
            <person name="Steuernagel B."/>
            <person name="Mayer K.F."/>
            <person name="Olsen O.A."/>
        </authorList>
    </citation>
    <scope>NUCLEOTIDE SEQUENCE [LARGE SCALE GENOMIC DNA]</scope>
    <source>
        <strain evidence="7">cv. AL8/78</strain>
    </source>
</reference>
<keyword evidence="1" id="KW-0479">Metal-binding</keyword>
<keyword evidence="7" id="KW-1185">Reference proteome</keyword>
<dbReference type="GO" id="GO:0046872">
    <property type="term" value="F:metal ion binding"/>
    <property type="evidence" value="ECO:0007669"/>
    <property type="project" value="UniProtKB-KW"/>
</dbReference>
<reference evidence="6" key="3">
    <citation type="journal article" date="2017" name="Nature">
        <title>Genome sequence of the progenitor of the wheat D genome Aegilops tauschii.</title>
        <authorList>
            <person name="Luo M.C."/>
            <person name="Gu Y.Q."/>
            <person name="Puiu D."/>
            <person name="Wang H."/>
            <person name="Twardziok S.O."/>
            <person name="Deal K.R."/>
            <person name="Huo N."/>
            <person name="Zhu T."/>
            <person name="Wang L."/>
            <person name="Wang Y."/>
            <person name="McGuire P.E."/>
            <person name="Liu S."/>
            <person name="Long H."/>
            <person name="Ramasamy R.K."/>
            <person name="Rodriguez J.C."/>
            <person name="Van S.L."/>
            <person name="Yuan L."/>
            <person name="Wang Z."/>
            <person name="Xia Z."/>
            <person name="Xiao L."/>
            <person name="Anderson O.D."/>
            <person name="Ouyang S."/>
            <person name="Liang Y."/>
            <person name="Zimin A.V."/>
            <person name="Pertea G."/>
            <person name="Qi P."/>
            <person name="Bennetzen J.L."/>
            <person name="Dai X."/>
            <person name="Dawson M.W."/>
            <person name="Muller H.G."/>
            <person name="Kugler K."/>
            <person name="Rivarola-Duarte L."/>
            <person name="Spannagl M."/>
            <person name="Mayer K.F.X."/>
            <person name="Lu F.H."/>
            <person name="Bevan M.W."/>
            <person name="Leroy P."/>
            <person name="Li P."/>
            <person name="You F.M."/>
            <person name="Sun Q."/>
            <person name="Liu Z."/>
            <person name="Lyons E."/>
            <person name="Wicker T."/>
            <person name="Salzberg S.L."/>
            <person name="Devos K.M."/>
            <person name="Dvorak J."/>
        </authorList>
    </citation>
    <scope>NUCLEOTIDE SEQUENCE [LARGE SCALE GENOMIC DNA]</scope>
    <source>
        <strain evidence="6">cv. AL8/78</strain>
    </source>
</reference>
<keyword evidence="3" id="KW-0408">Iron</keyword>
<evidence type="ECO:0000256" key="2">
    <source>
        <dbReference type="ARBA" id="ARBA00023002"/>
    </source>
</evidence>
<evidence type="ECO:0000313" key="7">
    <source>
        <dbReference type="Proteomes" id="UP000015105"/>
    </source>
</evidence>
<evidence type="ECO:0000256" key="1">
    <source>
        <dbReference type="ARBA" id="ARBA00022723"/>
    </source>
</evidence>